<evidence type="ECO:0000256" key="1">
    <source>
        <dbReference type="SAM" id="Phobius"/>
    </source>
</evidence>
<name>A0A0P7ARQ7_9HYPO</name>
<protein>
    <submittedName>
        <fullName evidence="2">Uncharacterized protein</fullName>
    </submittedName>
</protein>
<dbReference type="AlphaFoldDB" id="A0A0P7ARQ7"/>
<evidence type="ECO:0000313" key="2">
    <source>
        <dbReference type="EMBL" id="KPM36978.1"/>
    </source>
</evidence>
<feature type="transmembrane region" description="Helical" evidence="1">
    <location>
        <begin position="27"/>
        <end position="49"/>
    </location>
</feature>
<proteinExistence type="predicted"/>
<comment type="caution">
    <text evidence="2">The sequence shown here is derived from an EMBL/GenBank/DDBJ whole genome shotgun (WGS) entry which is preliminary data.</text>
</comment>
<keyword evidence="3" id="KW-1185">Reference proteome</keyword>
<evidence type="ECO:0000313" key="3">
    <source>
        <dbReference type="Proteomes" id="UP000050424"/>
    </source>
</evidence>
<keyword evidence="1" id="KW-1133">Transmembrane helix</keyword>
<dbReference type="EMBL" id="LKCW01000182">
    <property type="protein sequence ID" value="KPM36978.1"/>
    <property type="molecule type" value="Genomic_DNA"/>
</dbReference>
<accession>A0A0P7ARQ7</accession>
<organism evidence="2 3">
    <name type="scientific">Neonectria ditissima</name>
    <dbReference type="NCBI Taxonomy" id="78410"/>
    <lineage>
        <taxon>Eukaryota</taxon>
        <taxon>Fungi</taxon>
        <taxon>Dikarya</taxon>
        <taxon>Ascomycota</taxon>
        <taxon>Pezizomycotina</taxon>
        <taxon>Sordariomycetes</taxon>
        <taxon>Hypocreomycetidae</taxon>
        <taxon>Hypocreales</taxon>
        <taxon>Nectriaceae</taxon>
        <taxon>Neonectria</taxon>
    </lineage>
</organism>
<dbReference type="Proteomes" id="UP000050424">
    <property type="component" value="Unassembled WGS sequence"/>
</dbReference>
<sequence length="249" mass="27677">MPAIANTNLLPRNPFEASAVDSVYKTWAISSTTVVAVLTIMLISFSVVASRRELRAIDNQVASFRRIQDLADALQAVQQRNLDLEKGHLNDELARGTSSLSHAAARFTGILSEILISQDNKPPHCPHEHVCLGRVEEPEAKPYESPASPAYNLTGLDRKTGREIQEEDLASPIGFHEIREDYREASRRVRERHERERIHGFKSSPSTPELARAVVWPFHGGGDNHTLSTVSSPLLSPPLIYTRATRSLC</sequence>
<gene>
    <name evidence="2" type="ORF">AK830_g9592</name>
</gene>
<keyword evidence="1" id="KW-0472">Membrane</keyword>
<reference evidence="2 3" key="1">
    <citation type="submission" date="2015-09" db="EMBL/GenBank/DDBJ databases">
        <title>Draft genome of a European isolate of the apple canker pathogen Neonectria ditissima.</title>
        <authorList>
            <person name="Gomez-Cortecero A."/>
            <person name="Harrison R.J."/>
            <person name="Armitage A.D."/>
        </authorList>
    </citation>
    <scope>NUCLEOTIDE SEQUENCE [LARGE SCALE GENOMIC DNA]</scope>
    <source>
        <strain evidence="2 3">R09/05</strain>
    </source>
</reference>
<keyword evidence="1" id="KW-0812">Transmembrane</keyword>